<proteinExistence type="predicted"/>
<keyword evidence="3" id="KW-1185">Reference proteome</keyword>
<evidence type="ECO:0000313" key="2">
    <source>
        <dbReference type="EMBL" id="ALX50195.1"/>
    </source>
</evidence>
<dbReference type="KEGG" id="lao:AOX59_17400"/>
<name>A0A0U4FBJ4_9BACI</name>
<dbReference type="Proteomes" id="UP000050331">
    <property type="component" value="Chromosome"/>
</dbReference>
<reference evidence="2 3" key="1">
    <citation type="submission" date="2016-01" db="EMBL/GenBank/DDBJ databases">
        <title>Complete genome sequence of strain Lentibacillus amyloliquefaciens LAM0015T isolated from saline sediment.</title>
        <authorList>
            <person name="Wang J.-L."/>
            <person name="He M.-X."/>
        </authorList>
    </citation>
    <scope>NUCLEOTIDE SEQUENCE [LARGE SCALE GENOMIC DNA]</scope>
    <source>
        <strain evidence="2 3">LAM0015</strain>
    </source>
</reference>
<evidence type="ECO:0000256" key="1">
    <source>
        <dbReference type="SAM" id="MobiDB-lite"/>
    </source>
</evidence>
<feature type="region of interest" description="Disordered" evidence="1">
    <location>
        <begin position="1"/>
        <end position="62"/>
    </location>
</feature>
<gene>
    <name evidence="2" type="ORF">AOX59_17400</name>
</gene>
<dbReference type="STRING" id="1472767.AOX59_17400"/>
<accession>A0A0U4FBJ4</accession>
<protein>
    <submittedName>
        <fullName evidence="2">Uncharacterized protein</fullName>
    </submittedName>
</protein>
<organism evidence="2 3">
    <name type="scientific">Lentibacillus amyloliquefaciens</name>
    <dbReference type="NCBI Taxonomy" id="1472767"/>
    <lineage>
        <taxon>Bacteria</taxon>
        <taxon>Bacillati</taxon>
        <taxon>Bacillota</taxon>
        <taxon>Bacilli</taxon>
        <taxon>Bacillales</taxon>
        <taxon>Bacillaceae</taxon>
        <taxon>Lentibacillus</taxon>
    </lineage>
</organism>
<dbReference type="RefSeq" id="WP_068447448.1">
    <property type="nucleotide sequence ID" value="NZ_CP013862.1"/>
</dbReference>
<feature type="compositionally biased region" description="Basic and acidic residues" evidence="1">
    <location>
        <begin position="43"/>
        <end position="62"/>
    </location>
</feature>
<dbReference type="AlphaFoldDB" id="A0A0U4FBJ4"/>
<evidence type="ECO:0000313" key="3">
    <source>
        <dbReference type="Proteomes" id="UP000050331"/>
    </source>
</evidence>
<feature type="compositionally biased region" description="Basic and acidic residues" evidence="1">
    <location>
        <begin position="1"/>
        <end position="23"/>
    </location>
</feature>
<sequence>MDNDKKKNNIDYEEFERGKKFMDEPPDEELKENMRNERKKFKSRDDSQSKRKYRNDRPNKKK</sequence>
<dbReference type="EMBL" id="CP013862">
    <property type="protein sequence ID" value="ALX50195.1"/>
    <property type="molecule type" value="Genomic_DNA"/>
</dbReference>
<dbReference type="OrthoDB" id="9988755at2"/>